<dbReference type="EMBL" id="GU244497">
    <property type="protein sequence ID" value="ADO67499.1"/>
    <property type="molecule type" value="Genomic_DNA"/>
</dbReference>
<reference evidence="1 2" key="1">
    <citation type="journal article" date="2010" name="Proc. Natl. Acad. Sci. U.S.A.">
        <title>Giant virus with a remarkable complement of genes infects marine zooplankton.</title>
        <authorList>
            <person name="Fischer M.G."/>
            <person name="Allen M.J."/>
            <person name="Wilson W.H."/>
            <person name="Suttle C.A."/>
        </authorList>
    </citation>
    <scope>NUCLEOTIDE SEQUENCE [LARGE SCALE GENOMIC DNA]</scope>
    <source>
        <strain evidence="1 2">BV-PW1</strain>
    </source>
</reference>
<accession>E3T5N6</accession>
<keyword evidence="2" id="KW-1185">Reference proteome</keyword>
<sequence>MSKTIQEIAQIILKDPKFIDDIKISLTNVLKDGKIDMADIPEILLLVALGYNKSTKFTVSIDQLPELLTELVNIIIVKYDLIPDVLQSQFNKILQSSITLILLMPRVKATCTSCFGN</sequence>
<gene>
    <name evidence="1" type="ORF">crov465</name>
</gene>
<dbReference type="GeneID" id="9887868"/>
<organism evidence="1 2">
    <name type="scientific">Cafeteria roenbergensis virus (strain BV-PW1)</name>
    <name type="common">CroV</name>
    <dbReference type="NCBI Taxonomy" id="693272"/>
    <lineage>
        <taxon>Viruses</taxon>
        <taxon>Varidnaviria</taxon>
        <taxon>Bamfordvirae</taxon>
        <taxon>Nucleocytoviricota</taxon>
        <taxon>Megaviricetes</taxon>
        <taxon>Imitervirales</taxon>
        <taxon>Mimiviridae</taxon>
        <taxon>Aliimimivirinae</taxon>
        <taxon>Rheavirus</taxon>
        <taxon>Rheavirus sinusmexicani</taxon>
    </lineage>
</organism>
<dbReference type="Proteomes" id="UP000029781">
    <property type="component" value="Segment"/>
</dbReference>
<organismHost>
    <name type="scientific">Cafeteria roenbergensis</name>
    <name type="common">Marine flagellate</name>
    <dbReference type="NCBI Taxonomy" id="33653"/>
</organismHost>
<protein>
    <submittedName>
        <fullName evidence="1">Uncharacterized protein</fullName>
    </submittedName>
</protein>
<evidence type="ECO:0000313" key="1">
    <source>
        <dbReference type="EMBL" id="ADO67499.1"/>
    </source>
</evidence>
<dbReference type="RefSeq" id="YP_003970098.1">
    <property type="nucleotide sequence ID" value="NC_014637.1"/>
</dbReference>
<proteinExistence type="predicted"/>
<name>E3T5N6_CROVB</name>
<evidence type="ECO:0000313" key="2">
    <source>
        <dbReference type="Proteomes" id="UP000029781"/>
    </source>
</evidence>
<dbReference type="KEGG" id="vg:9887868"/>